<evidence type="ECO:0000313" key="4">
    <source>
        <dbReference type="Proteomes" id="UP001652626"/>
    </source>
</evidence>
<name>A0A8B8I7X4_VANTA</name>
<dbReference type="InterPro" id="IPR001254">
    <property type="entry name" value="Trypsin_dom"/>
</dbReference>
<dbReference type="PROSITE" id="PS50240">
    <property type="entry name" value="TRYPSIN_DOM"/>
    <property type="match status" value="1"/>
</dbReference>
<keyword evidence="2" id="KW-0732">Signal</keyword>
<dbReference type="InterPro" id="IPR033116">
    <property type="entry name" value="TRYPSIN_SER"/>
</dbReference>
<dbReference type="OMA" id="AHCTKTK"/>
<dbReference type="SUPFAM" id="SSF50494">
    <property type="entry name" value="Trypsin-like serine proteases"/>
    <property type="match status" value="1"/>
</dbReference>
<keyword evidence="4" id="KW-1185">Reference proteome</keyword>
<keyword evidence="1" id="KW-1015">Disulfide bond</keyword>
<sequence>MLFNFCVVFILIIISSEIVTSFGRSQKKQTCKKYTPKMPNYDMYNIRVSERKCQEYLWKMDEREQIKKHACRRNYFVIRGARTKPAEYPHMGALGWMTFDDSWIFLCGSSLISEKFVLTVAHCTKTKNVAVKHVHPKIVRLGVTDIYNSSNETPMDVEIKKIILHPRYDPPKKYYDVALLELKTEVQFTKFIQPACLWSKPYNYPEKELTVTGWGAFDNANKFSHKLLYAKLDLFHPKLCDNSVLNNRNWWGTSNQQLCAGKSDGSVDTCFGDSGGPLQFKLYETKKEGTMHMVMGITSFGSAKCAQKGIPAVYTNVATFINWIERHVWPQVRVRSSSRIIFRE</sequence>
<evidence type="ECO:0000256" key="1">
    <source>
        <dbReference type="ARBA" id="ARBA00023157"/>
    </source>
</evidence>
<reference evidence="5" key="1">
    <citation type="submission" date="2025-08" db="UniProtKB">
        <authorList>
            <consortium name="RefSeq"/>
        </authorList>
    </citation>
    <scope>IDENTIFICATION</scope>
    <source>
        <tissue evidence="5">Whole body</tissue>
    </source>
</reference>
<gene>
    <name evidence="5" type="primary">LOC113398596</name>
</gene>
<dbReference type="InterPro" id="IPR001314">
    <property type="entry name" value="Peptidase_S1A"/>
</dbReference>
<evidence type="ECO:0000259" key="3">
    <source>
        <dbReference type="PROSITE" id="PS50240"/>
    </source>
</evidence>
<dbReference type="PROSITE" id="PS00135">
    <property type="entry name" value="TRYPSIN_SER"/>
    <property type="match status" value="1"/>
</dbReference>
<organism evidence="4 5">
    <name type="scientific">Vanessa tameamea</name>
    <name type="common">Kamehameha butterfly</name>
    <dbReference type="NCBI Taxonomy" id="334116"/>
    <lineage>
        <taxon>Eukaryota</taxon>
        <taxon>Metazoa</taxon>
        <taxon>Ecdysozoa</taxon>
        <taxon>Arthropoda</taxon>
        <taxon>Hexapoda</taxon>
        <taxon>Insecta</taxon>
        <taxon>Pterygota</taxon>
        <taxon>Neoptera</taxon>
        <taxon>Endopterygota</taxon>
        <taxon>Lepidoptera</taxon>
        <taxon>Glossata</taxon>
        <taxon>Ditrysia</taxon>
        <taxon>Papilionoidea</taxon>
        <taxon>Nymphalidae</taxon>
        <taxon>Nymphalinae</taxon>
        <taxon>Vanessa</taxon>
    </lineage>
</organism>
<dbReference type="RefSeq" id="XP_026493188.2">
    <property type="nucleotide sequence ID" value="XM_026637403.2"/>
</dbReference>
<dbReference type="InterPro" id="IPR009003">
    <property type="entry name" value="Peptidase_S1_PA"/>
</dbReference>
<dbReference type="InterPro" id="IPR043504">
    <property type="entry name" value="Peptidase_S1_PA_chymotrypsin"/>
</dbReference>
<dbReference type="Pfam" id="PF00089">
    <property type="entry name" value="Trypsin"/>
    <property type="match status" value="1"/>
</dbReference>
<dbReference type="GO" id="GO:0005576">
    <property type="term" value="C:extracellular region"/>
    <property type="evidence" value="ECO:0007669"/>
    <property type="project" value="UniProtKB-SubCell"/>
</dbReference>
<feature type="signal peptide" evidence="2">
    <location>
        <begin position="1"/>
        <end position="21"/>
    </location>
</feature>
<dbReference type="CDD" id="cd00190">
    <property type="entry name" value="Tryp_SPc"/>
    <property type="match status" value="1"/>
</dbReference>
<dbReference type="PANTHER" id="PTHR24252:SF11">
    <property type="entry name" value="ATRIAL NATRIURETIC PEPTIDE-CONVERTING ENZYME ISOFORM X1"/>
    <property type="match status" value="1"/>
</dbReference>
<dbReference type="SMART" id="SM00020">
    <property type="entry name" value="Tryp_SPc"/>
    <property type="match status" value="1"/>
</dbReference>
<dbReference type="GO" id="GO:0004252">
    <property type="term" value="F:serine-type endopeptidase activity"/>
    <property type="evidence" value="ECO:0007669"/>
    <property type="project" value="InterPro"/>
</dbReference>
<dbReference type="Gene3D" id="2.40.10.10">
    <property type="entry name" value="Trypsin-like serine proteases"/>
    <property type="match status" value="1"/>
</dbReference>
<dbReference type="PANTHER" id="PTHR24252">
    <property type="entry name" value="ACROSIN-RELATED"/>
    <property type="match status" value="1"/>
</dbReference>
<dbReference type="PRINTS" id="PR00722">
    <property type="entry name" value="CHYMOTRYPSIN"/>
</dbReference>
<evidence type="ECO:0000256" key="2">
    <source>
        <dbReference type="SAM" id="SignalP"/>
    </source>
</evidence>
<dbReference type="GeneID" id="113398596"/>
<dbReference type="GO" id="GO:0006508">
    <property type="term" value="P:proteolysis"/>
    <property type="evidence" value="ECO:0007669"/>
    <property type="project" value="InterPro"/>
</dbReference>
<evidence type="ECO:0000313" key="5">
    <source>
        <dbReference type="RefSeq" id="XP_026493188.2"/>
    </source>
</evidence>
<dbReference type="AlphaFoldDB" id="A0A8B8I7X4"/>
<protein>
    <submittedName>
        <fullName evidence="5">Serine protease snake-like</fullName>
    </submittedName>
</protein>
<dbReference type="Proteomes" id="UP001652626">
    <property type="component" value="Chromosome 14"/>
</dbReference>
<proteinExistence type="predicted"/>
<feature type="chain" id="PRO_5045075808" evidence="2">
    <location>
        <begin position="22"/>
        <end position="344"/>
    </location>
</feature>
<feature type="domain" description="Peptidase S1" evidence="3">
    <location>
        <begin position="77"/>
        <end position="329"/>
    </location>
</feature>
<accession>A0A8B8I7X4</accession>
<dbReference type="OrthoDB" id="546450at2759"/>